<reference evidence="1 2" key="1">
    <citation type="journal article" date="2020" name="Microb. Genom.">
        <title>Genetic diversity of clinical and environmental Mucorales isolates obtained from an investigation of mucormycosis cases among solid organ transplant recipients.</title>
        <authorList>
            <person name="Nguyen M.H."/>
            <person name="Kaul D."/>
            <person name="Muto C."/>
            <person name="Cheng S.J."/>
            <person name="Richter R.A."/>
            <person name="Bruno V.M."/>
            <person name="Liu G."/>
            <person name="Beyhan S."/>
            <person name="Sundermann A.J."/>
            <person name="Mounaud S."/>
            <person name="Pasculle A.W."/>
            <person name="Nierman W.C."/>
            <person name="Driscoll E."/>
            <person name="Cumbie R."/>
            <person name="Clancy C.J."/>
            <person name="Dupont C.L."/>
        </authorList>
    </citation>
    <scope>NUCLEOTIDE SEQUENCE [LARGE SCALE GENOMIC DNA]</scope>
    <source>
        <strain evidence="1 2">GL24</strain>
    </source>
</reference>
<evidence type="ECO:0000313" key="2">
    <source>
        <dbReference type="Proteomes" id="UP000740926"/>
    </source>
</evidence>
<dbReference type="EMBL" id="JAANIU010009068">
    <property type="protein sequence ID" value="KAG1533785.1"/>
    <property type="molecule type" value="Genomic_DNA"/>
</dbReference>
<accession>A0A9P6XWA3</accession>
<evidence type="ECO:0000313" key="1">
    <source>
        <dbReference type="EMBL" id="KAG1533785.1"/>
    </source>
</evidence>
<comment type="caution">
    <text evidence="1">The sequence shown here is derived from an EMBL/GenBank/DDBJ whole genome shotgun (WGS) entry which is preliminary data.</text>
</comment>
<organism evidence="1 2">
    <name type="scientific">Rhizopus delemar</name>
    <dbReference type="NCBI Taxonomy" id="936053"/>
    <lineage>
        <taxon>Eukaryota</taxon>
        <taxon>Fungi</taxon>
        <taxon>Fungi incertae sedis</taxon>
        <taxon>Mucoromycota</taxon>
        <taxon>Mucoromycotina</taxon>
        <taxon>Mucoromycetes</taxon>
        <taxon>Mucorales</taxon>
        <taxon>Mucorineae</taxon>
        <taxon>Rhizopodaceae</taxon>
        <taxon>Rhizopus</taxon>
    </lineage>
</organism>
<dbReference type="Proteomes" id="UP000740926">
    <property type="component" value="Unassembled WGS sequence"/>
</dbReference>
<dbReference type="AlphaFoldDB" id="A0A9P6XWA3"/>
<sequence>MEAALDHHALDRRASVAGARVGLQLGVDVGDAGRQADRLGAGVQAHEPGERAAATAMADLGAQGRDETLLRQARGHDVGHHLRAGHRLQHGIRGVPEAEHAVAAGVVQHRTLQGHHPRTARGQRHIRGHCVIGVEIDEAVLHRVDLRMLVLRQQRPQ</sequence>
<name>A0A9P6XWA3_9FUNG</name>
<gene>
    <name evidence="1" type="ORF">G6F50_015753</name>
</gene>
<proteinExistence type="predicted"/>
<protein>
    <submittedName>
        <fullName evidence="1">Uncharacterized protein</fullName>
    </submittedName>
</protein>
<keyword evidence="2" id="KW-1185">Reference proteome</keyword>